<dbReference type="Proteomes" id="UP001497480">
    <property type="component" value="Unassembled WGS sequence"/>
</dbReference>
<accession>A0AAV1Y3N8</accession>
<comment type="caution">
    <text evidence="1">The sequence shown here is derived from an EMBL/GenBank/DDBJ whole genome shotgun (WGS) entry which is preliminary data.</text>
</comment>
<reference evidence="1 2" key="1">
    <citation type="submission" date="2024-03" db="EMBL/GenBank/DDBJ databases">
        <authorList>
            <person name="Martinez-Hernandez J."/>
        </authorList>
    </citation>
    <scope>NUCLEOTIDE SEQUENCE [LARGE SCALE GENOMIC DNA]</scope>
</reference>
<name>A0AAV1Y3N8_LUPLU</name>
<protein>
    <submittedName>
        <fullName evidence="1">Uncharacterized protein</fullName>
    </submittedName>
</protein>
<keyword evidence="2" id="KW-1185">Reference proteome</keyword>
<proteinExistence type="predicted"/>
<sequence length="164" mass="18845">MHDFMLGPLFGLQDTPTLFSGTPIGVTFFKDGFAHPFFKQKHSWLNKNTPSAFRTNLVDQPPRSTQNEYLTFLEKPDDVTTSLHAHINHLDLDDEEEDFDDFSAFDHSASHKKEDKHVFVLKERNFTIIIENNRFVMQVVNAPWCSDCYNQGRCHEGVGIGTLI</sequence>
<organism evidence="1 2">
    <name type="scientific">Lupinus luteus</name>
    <name type="common">European yellow lupine</name>
    <dbReference type="NCBI Taxonomy" id="3873"/>
    <lineage>
        <taxon>Eukaryota</taxon>
        <taxon>Viridiplantae</taxon>
        <taxon>Streptophyta</taxon>
        <taxon>Embryophyta</taxon>
        <taxon>Tracheophyta</taxon>
        <taxon>Spermatophyta</taxon>
        <taxon>Magnoliopsida</taxon>
        <taxon>eudicotyledons</taxon>
        <taxon>Gunneridae</taxon>
        <taxon>Pentapetalae</taxon>
        <taxon>rosids</taxon>
        <taxon>fabids</taxon>
        <taxon>Fabales</taxon>
        <taxon>Fabaceae</taxon>
        <taxon>Papilionoideae</taxon>
        <taxon>50 kb inversion clade</taxon>
        <taxon>genistoids sensu lato</taxon>
        <taxon>core genistoids</taxon>
        <taxon>Genisteae</taxon>
        <taxon>Lupinus</taxon>
    </lineage>
</organism>
<dbReference type="EMBL" id="CAXHTB010000020">
    <property type="protein sequence ID" value="CAL0327749.1"/>
    <property type="molecule type" value="Genomic_DNA"/>
</dbReference>
<gene>
    <name evidence="1" type="ORF">LLUT_LOCUS28809</name>
</gene>
<dbReference type="AlphaFoldDB" id="A0AAV1Y3N8"/>
<evidence type="ECO:0000313" key="1">
    <source>
        <dbReference type="EMBL" id="CAL0327749.1"/>
    </source>
</evidence>
<evidence type="ECO:0000313" key="2">
    <source>
        <dbReference type="Proteomes" id="UP001497480"/>
    </source>
</evidence>